<protein>
    <recommendedName>
        <fullName evidence="10">Ig-like domain-containing protein</fullName>
    </recommendedName>
</protein>
<dbReference type="Pfam" id="PF07686">
    <property type="entry name" value="V-set"/>
    <property type="match status" value="1"/>
</dbReference>
<dbReference type="PANTHER" id="PTHR24100:SF130">
    <property type="entry name" value="BUTYROPHILIN-LIKE PROTEIN 9"/>
    <property type="match status" value="1"/>
</dbReference>
<keyword evidence="6" id="KW-0393">Immunoglobulin domain</keyword>
<feature type="chain" id="PRO_5042173667" description="Ig-like domain-containing protein" evidence="9">
    <location>
        <begin position="23"/>
        <end position="317"/>
    </location>
</feature>
<dbReference type="SMART" id="SM00409">
    <property type="entry name" value="IG"/>
    <property type="match status" value="1"/>
</dbReference>
<evidence type="ECO:0000313" key="11">
    <source>
        <dbReference type="EMBL" id="KAJ8367008.1"/>
    </source>
</evidence>
<dbReference type="GO" id="GO:0001817">
    <property type="term" value="P:regulation of cytokine production"/>
    <property type="evidence" value="ECO:0007669"/>
    <property type="project" value="TreeGrafter"/>
</dbReference>
<evidence type="ECO:0000256" key="9">
    <source>
        <dbReference type="SAM" id="SignalP"/>
    </source>
</evidence>
<reference evidence="11" key="1">
    <citation type="journal article" date="2023" name="Science">
        <title>Genome structures resolve the early diversification of teleost fishes.</title>
        <authorList>
            <person name="Parey E."/>
            <person name="Louis A."/>
            <person name="Montfort J."/>
            <person name="Bouchez O."/>
            <person name="Roques C."/>
            <person name="Iampietro C."/>
            <person name="Lluch J."/>
            <person name="Castinel A."/>
            <person name="Donnadieu C."/>
            <person name="Desvignes T."/>
            <person name="Floi Bucao C."/>
            <person name="Jouanno E."/>
            <person name="Wen M."/>
            <person name="Mejri S."/>
            <person name="Dirks R."/>
            <person name="Jansen H."/>
            <person name="Henkel C."/>
            <person name="Chen W.J."/>
            <person name="Zahm M."/>
            <person name="Cabau C."/>
            <person name="Klopp C."/>
            <person name="Thompson A.W."/>
            <person name="Robinson-Rechavi M."/>
            <person name="Braasch I."/>
            <person name="Lecointre G."/>
            <person name="Bobe J."/>
            <person name="Postlethwait J.H."/>
            <person name="Berthelot C."/>
            <person name="Roest Crollius H."/>
            <person name="Guiguen Y."/>
        </authorList>
    </citation>
    <scope>NUCLEOTIDE SEQUENCE</scope>
    <source>
        <strain evidence="11">NC1722</strain>
    </source>
</reference>
<feature type="coiled-coil region" evidence="7">
    <location>
        <begin position="268"/>
        <end position="295"/>
    </location>
</feature>
<dbReference type="PANTHER" id="PTHR24100">
    <property type="entry name" value="BUTYROPHILIN"/>
    <property type="match status" value="1"/>
</dbReference>
<keyword evidence="3 9" id="KW-0732">Signal</keyword>
<keyword evidence="12" id="KW-1185">Reference proteome</keyword>
<dbReference type="GO" id="GO:0009897">
    <property type="term" value="C:external side of plasma membrane"/>
    <property type="evidence" value="ECO:0007669"/>
    <property type="project" value="TreeGrafter"/>
</dbReference>
<dbReference type="Gene3D" id="2.60.40.10">
    <property type="entry name" value="Immunoglobulins"/>
    <property type="match status" value="2"/>
</dbReference>
<dbReference type="InterPro" id="IPR053896">
    <property type="entry name" value="BTN3A2-like_Ig-C"/>
</dbReference>
<feature type="domain" description="Ig-like" evidence="10">
    <location>
        <begin position="39"/>
        <end position="135"/>
    </location>
</feature>
<dbReference type="SMART" id="SM00406">
    <property type="entry name" value="IGv"/>
    <property type="match status" value="1"/>
</dbReference>
<dbReference type="GO" id="GO:0050852">
    <property type="term" value="P:T cell receptor signaling pathway"/>
    <property type="evidence" value="ECO:0007669"/>
    <property type="project" value="TreeGrafter"/>
</dbReference>
<proteinExistence type="predicted"/>
<comment type="caution">
    <text evidence="11">The sequence shown here is derived from an EMBL/GenBank/DDBJ whole genome shotgun (WGS) entry which is preliminary data.</text>
</comment>
<dbReference type="GO" id="GO:0005102">
    <property type="term" value="F:signaling receptor binding"/>
    <property type="evidence" value="ECO:0007669"/>
    <property type="project" value="TreeGrafter"/>
</dbReference>
<dbReference type="Proteomes" id="UP001221898">
    <property type="component" value="Unassembled WGS sequence"/>
</dbReference>
<feature type="signal peptide" evidence="9">
    <location>
        <begin position="1"/>
        <end position="22"/>
    </location>
</feature>
<evidence type="ECO:0000256" key="7">
    <source>
        <dbReference type="SAM" id="Coils"/>
    </source>
</evidence>
<dbReference type="InterPro" id="IPR007110">
    <property type="entry name" value="Ig-like_dom"/>
</dbReference>
<dbReference type="FunFam" id="2.60.40.10:FF:000088">
    <property type="entry name" value="Butyrophilin subfamily 1 member A1"/>
    <property type="match status" value="1"/>
</dbReference>
<feature type="transmembrane region" description="Helical" evidence="8">
    <location>
        <begin position="245"/>
        <end position="265"/>
    </location>
</feature>
<evidence type="ECO:0000256" key="5">
    <source>
        <dbReference type="ARBA" id="ARBA00023136"/>
    </source>
</evidence>
<evidence type="ECO:0000259" key="10">
    <source>
        <dbReference type="PROSITE" id="PS50835"/>
    </source>
</evidence>
<evidence type="ECO:0000256" key="8">
    <source>
        <dbReference type="SAM" id="Phobius"/>
    </source>
</evidence>
<evidence type="ECO:0000256" key="4">
    <source>
        <dbReference type="ARBA" id="ARBA00022989"/>
    </source>
</evidence>
<organism evidence="11 12">
    <name type="scientific">Aldrovandia affinis</name>
    <dbReference type="NCBI Taxonomy" id="143900"/>
    <lineage>
        <taxon>Eukaryota</taxon>
        <taxon>Metazoa</taxon>
        <taxon>Chordata</taxon>
        <taxon>Craniata</taxon>
        <taxon>Vertebrata</taxon>
        <taxon>Euteleostomi</taxon>
        <taxon>Actinopterygii</taxon>
        <taxon>Neopterygii</taxon>
        <taxon>Teleostei</taxon>
        <taxon>Notacanthiformes</taxon>
        <taxon>Halosauridae</taxon>
        <taxon>Aldrovandia</taxon>
    </lineage>
</organism>
<dbReference type="InterPro" id="IPR050504">
    <property type="entry name" value="IgSF_BTN/MOG"/>
</dbReference>
<accession>A0AAD7R685</accession>
<dbReference type="PROSITE" id="PS50835">
    <property type="entry name" value="IG_LIKE"/>
    <property type="match status" value="1"/>
</dbReference>
<dbReference type="InterPro" id="IPR003599">
    <property type="entry name" value="Ig_sub"/>
</dbReference>
<sequence length="317" mass="36234">MKQDLCLCLTLLLLVCISVSRSGRFQVVGPADRVVAVAGEDVVLPCYLKPNISAEALEVRWFRQDFLRLVHLYANKMNNEDKQDPSYLGRTQLFREELKAGNTSLKLFGVRVSDNGRYNCFVQDNEPKYEYDDISIQLLVKAIGKQPVISIEGHREGGVGLLCESAGWYPQPELIWRDSEGHNLTAGPTETDRDSMDLFIVRRRLIAHKGTSRVTCRVLLQQFHQERDTEVHIPDEIFPLEHWEVGFGVFVVLFVIAVLTVVFFWKEKDKLVAQMDKLIREKAERETQMGQFEAEKDKLVAEKGYDTDGGLPFSLVR</sequence>
<dbReference type="EMBL" id="JAINUG010000516">
    <property type="protein sequence ID" value="KAJ8367008.1"/>
    <property type="molecule type" value="Genomic_DNA"/>
</dbReference>
<dbReference type="InterPro" id="IPR036179">
    <property type="entry name" value="Ig-like_dom_sf"/>
</dbReference>
<evidence type="ECO:0000256" key="6">
    <source>
        <dbReference type="ARBA" id="ARBA00023319"/>
    </source>
</evidence>
<comment type="subcellular location">
    <subcellularLocation>
        <location evidence="1">Membrane</location>
    </subcellularLocation>
</comment>
<name>A0AAD7R685_9TELE</name>
<dbReference type="AlphaFoldDB" id="A0AAD7R685"/>
<gene>
    <name evidence="11" type="ORF">AAFF_G00334010</name>
</gene>
<dbReference type="InterPro" id="IPR013106">
    <property type="entry name" value="Ig_V-set"/>
</dbReference>
<dbReference type="Pfam" id="PF22705">
    <property type="entry name" value="C2-set_3"/>
    <property type="match status" value="1"/>
</dbReference>
<keyword evidence="5 8" id="KW-0472">Membrane</keyword>
<dbReference type="SUPFAM" id="SSF48726">
    <property type="entry name" value="Immunoglobulin"/>
    <property type="match status" value="1"/>
</dbReference>
<evidence type="ECO:0000256" key="3">
    <source>
        <dbReference type="ARBA" id="ARBA00022729"/>
    </source>
</evidence>
<evidence type="ECO:0000256" key="1">
    <source>
        <dbReference type="ARBA" id="ARBA00004370"/>
    </source>
</evidence>
<dbReference type="InterPro" id="IPR013783">
    <property type="entry name" value="Ig-like_fold"/>
</dbReference>
<dbReference type="FunFam" id="2.60.40.10:FF:000208">
    <property type="entry name" value="Butyrophilin subfamily 1 member A1"/>
    <property type="match status" value="1"/>
</dbReference>
<evidence type="ECO:0000256" key="2">
    <source>
        <dbReference type="ARBA" id="ARBA00022692"/>
    </source>
</evidence>
<keyword evidence="2 8" id="KW-0812">Transmembrane</keyword>
<keyword evidence="4 8" id="KW-1133">Transmembrane helix</keyword>
<keyword evidence="7" id="KW-0175">Coiled coil</keyword>
<evidence type="ECO:0000313" key="12">
    <source>
        <dbReference type="Proteomes" id="UP001221898"/>
    </source>
</evidence>